<dbReference type="Gene3D" id="3.40.50.720">
    <property type="entry name" value="NAD(P)-binding Rossmann-like Domain"/>
    <property type="match status" value="1"/>
</dbReference>
<dbReference type="OrthoDB" id="1933717at2759"/>
<accession>A0A3M7J7T0</accession>
<evidence type="ECO:0000256" key="1">
    <source>
        <dbReference type="ARBA" id="ARBA00006484"/>
    </source>
</evidence>
<proteinExistence type="inferred from homology"/>
<organism evidence="3 4">
    <name type="scientific">Hortaea werneckii</name>
    <name type="common">Black yeast</name>
    <name type="synonym">Cladosporium werneckii</name>
    <dbReference type="NCBI Taxonomy" id="91943"/>
    <lineage>
        <taxon>Eukaryota</taxon>
        <taxon>Fungi</taxon>
        <taxon>Dikarya</taxon>
        <taxon>Ascomycota</taxon>
        <taxon>Pezizomycotina</taxon>
        <taxon>Dothideomycetes</taxon>
        <taxon>Dothideomycetidae</taxon>
        <taxon>Mycosphaerellales</taxon>
        <taxon>Teratosphaeriaceae</taxon>
        <taxon>Hortaea</taxon>
    </lineage>
</organism>
<dbReference type="SUPFAM" id="SSF51735">
    <property type="entry name" value="NAD(P)-binding Rossmann-fold domains"/>
    <property type="match status" value="1"/>
</dbReference>
<evidence type="ECO:0000256" key="2">
    <source>
        <dbReference type="ARBA" id="ARBA00023002"/>
    </source>
</evidence>
<dbReference type="PANTHER" id="PTHR43976">
    <property type="entry name" value="SHORT CHAIN DEHYDROGENASE"/>
    <property type="match status" value="1"/>
</dbReference>
<dbReference type="Pfam" id="PF00106">
    <property type="entry name" value="adh_short"/>
    <property type="match status" value="1"/>
</dbReference>
<dbReference type="InterPro" id="IPR051911">
    <property type="entry name" value="SDR_oxidoreductase"/>
</dbReference>
<evidence type="ECO:0008006" key="5">
    <source>
        <dbReference type="Google" id="ProtNLM"/>
    </source>
</evidence>
<evidence type="ECO:0000313" key="4">
    <source>
        <dbReference type="Proteomes" id="UP000281677"/>
    </source>
</evidence>
<dbReference type="Proteomes" id="UP000281677">
    <property type="component" value="Unassembled WGS sequence"/>
</dbReference>
<comment type="similarity">
    <text evidence="1">Belongs to the short-chain dehydrogenases/reductases (SDR) family.</text>
</comment>
<evidence type="ECO:0000313" key="3">
    <source>
        <dbReference type="EMBL" id="RMZ33831.1"/>
    </source>
</evidence>
<gene>
    <name evidence="3" type="ORF">D0859_02016</name>
</gene>
<dbReference type="AlphaFoldDB" id="A0A3M7J7T0"/>
<sequence>MSNNHDPKLPRDPKFPTHNAPRVWFLTCATSPMGISLCRQLLDHGDYVTAGVLPVEFEKHEDRSAEFKEFIEEVGERDNWRARLRVVALDIKITGQCQSAVAEAVQTFGRIDILLCCHSEVIVGTVEELSQSSRTLSLIQDQFETNFFGPVNIIKATLPIFRAKKNGHIVLLTAITAHLGTPGLSMYCASQWAIEGYCDSLAYEIAPFNIKLSIVQPNMEVNVLTHKISSAPPMSAYAEENNPAPLSRNILSGLLDRIEGTEEPTTGDQLHSNEVTALYPPLSKPMKERLVAETVHAVAAIGGHDNPPARHIVGFEGVQTVKEKLKTVSEELEDFVECSSAVDIEKHEDMWHPDQQAALCICIGVHHAYANKLRTASTREPRNIVRAMHELPRSTLVAV</sequence>
<dbReference type="PANTHER" id="PTHR43976:SF16">
    <property type="entry name" value="SHORT-CHAIN DEHYDROGENASE_REDUCTASE FAMILY PROTEIN"/>
    <property type="match status" value="1"/>
</dbReference>
<name>A0A3M7J7T0_HORWE</name>
<comment type="caution">
    <text evidence="3">The sequence shown here is derived from an EMBL/GenBank/DDBJ whole genome shotgun (WGS) entry which is preliminary data.</text>
</comment>
<dbReference type="InterPro" id="IPR002347">
    <property type="entry name" value="SDR_fam"/>
</dbReference>
<keyword evidence="2" id="KW-0560">Oxidoreductase</keyword>
<dbReference type="GO" id="GO:0016491">
    <property type="term" value="F:oxidoreductase activity"/>
    <property type="evidence" value="ECO:0007669"/>
    <property type="project" value="UniProtKB-KW"/>
</dbReference>
<dbReference type="EMBL" id="QWIT01000035">
    <property type="protein sequence ID" value="RMZ33831.1"/>
    <property type="molecule type" value="Genomic_DNA"/>
</dbReference>
<dbReference type="InterPro" id="IPR036291">
    <property type="entry name" value="NAD(P)-bd_dom_sf"/>
</dbReference>
<protein>
    <recommendedName>
        <fullName evidence="5">NAD(P)-binding protein</fullName>
    </recommendedName>
</protein>
<reference evidence="3 4" key="1">
    <citation type="journal article" date="2018" name="BMC Genomics">
        <title>Genomic evidence for intraspecific hybridization in a clonal and extremely halotolerant yeast.</title>
        <authorList>
            <person name="Gostincar C."/>
            <person name="Stajich J.E."/>
            <person name="Zupancic J."/>
            <person name="Zalar P."/>
            <person name="Gunde-Cimerman N."/>
        </authorList>
    </citation>
    <scope>NUCLEOTIDE SEQUENCE [LARGE SCALE GENOMIC DNA]</scope>
    <source>
        <strain evidence="3 4">EXF-120</strain>
    </source>
</reference>